<gene>
    <name evidence="3" type="ORF">FPZ11_17785</name>
</gene>
<name>A0A5B8M7I8_9MICO</name>
<organism evidence="3 4">
    <name type="scientific">Humibacter ginsenosidimutans</name>
    <dbReference type="NCBI Taxonomy" id="2599293"/>
    <lineage>
        <taxon>Bacteria</taxon>
        <taxon>Bacillati</taxon>
        <taxon>Actinomycetota</taxon>
        <taxon>Actinomycetes</taxon>
        <taxon>Micrococcales</taxon>
        <taxon>Microbacteriaceae</taxon>
        <taxon>Humibacter</taxon>
    </lineage>
</organism>
<dbReference type="AlphaFoldDB" id="A0A5B8M7I8"/>
<sequence length="132" mass="12886">MTCGGESRRKLLGERGSASVAVIGLLAALLITGVAAIGACALLGEKQRVSAAADAAALAAADSASGRVTGIPCDRAQRAALLNGVRLATCRIDGSVALVSAQSDVGGIPITVWARAGPPPAAETPPGVTEGD</sequence>
<dbReference type="InterPro" id="IPR021202">
    <property type="entry name" value="Rv3654c-like"/>
</dbReference>
<evidence type="ECO:0000259" key="2">
    <source>
        <dbReference type="Pfam" id="PF13400"/>
    </source>
</evidence>
<keyword evidence="1" id="KW-1133">Transmembrane helix</keyword>
<dbReference type="NCBIfam" id="TIGR03816">
    <property type="entry name" value="tadE_like_DECH"/>
    <property type="match status" value="1"/>
</dbReference>
<feature type="domain" description="Putative Flp pilus-assembly TadG-like N-terminal" evidence="2">
    <location>
        <begin position="16"/>
        <end position="62"/>
    </location>
</feature>
<dbReference type="KEGG" id="huw:FPZ11_17785"/>
<keyword evidence="4" id="KW-1185">Reference proteome</keyword>
<evidence type="ECO:0000256" key="1">
    <source>
        <dbReference type="SAM" id="Phobius"/>
    </source>
</evidence>
<reference evidence="3 4" key="1">
    <citation type="submission" date="2019-07" db="EMBL/GenBank/DDBJ databases">
        <title>Full genome sequence of Humibacter sp. WJ7-1.</title>
        <authorList>
            <person name="Im W.-T."/>
        </authorList>
    </citation>
    <scope>NUCLEOTIDE SEQUENCE [LARGE SCALE GENOMIC DNA]</scope>
    <source>
        <strain evidence="3 4">WJ7-1</strain>
    </source>
</reference>
<dbReference type="EMBL" id="CP042305">
    <property type="protein sequence ID" value="QDZ16356.1"/>
    <property type="molecule type" value="Genomic_DNA"/>
</dbReference>
<keyword evidence="1" id="KW-0812">Transmembrane</keyword>
<evidence type="ECO:0000313" key="3">
    <source>
        <dbReference type="EMBL" id="QDZ16356.1"/>
    </source>
</evidence>
<evidence type="ECO:0000313" key="4">
    <source>
        <dbReference type="Proteomes" id="UP000320216"/>
    </source>
</evidence>
<keyword evidence="1" id="KW-0472">Membrane</keyword>
<dbReference type="InterPro" id="IPR028087">
    <property type="entry name" value="Tad_N"/>
</dbReference>
<dbReference type="Pfam" id="PF13400">
    <property type="entry name" value="Tad"/>
    <property type="match status" value="1"/>
</dbReference>
<accession>A0A5B8M7I8</accession>
<dbReference type="Proteomes" id="UP000320216">
    <property type="component" value="Chromosome"/>
</dbReference>
<proteinExistence type="predicted"/>
<protein>
    <submittedName>
        <fullName evidence="3">Flp pilus-assembly TadE/G-like family protein</fullName>
    </submittedName>
</protein>
<feature type="transmembrane region" description="Helical" evidence="1">
    <location>
        <begin position="20"/>
        <end position="43"/>
    </location>
</feature>